<sequence length="158" mass="17490">MLASGMLLVALLSCLTIMVLMSVWRQRKFWGKLPPGPRALPFIGNYLQLNTEQMYNSLMKISQYYGPVFTVHLGTRRIVVLCGHEAVKEALVDQAEEFSGRGQQATFDWLFKGYGEGDAGGGMWSSRLDGLSVPAFFSLRESPSSVSSVQFCLSLCPL</sequence>
<dbReference type="Gene3D" id="1.10.630.10">
    <property type="entry name" value="Cytochrome P450"/>
    <property type="match status" value="1"/>
</dbReference>
<reference evidence="8" key="1">
    <citation type="journal article" date="2013" name="Science">
        <title>Comparative analysis of bat genomes provides insight into the evolution of flight and immunity.</title>
        <authorList>
            <person name="Zhang G."/>
            <person name="Cowled C."/>
            <person name="Shi Z."/>
            <person name="Huang Z."/>
            <person name="Bishop-Lilly K.A."/>
            <person name="Fang X."/>
            <person name="Wynne J.W."/>
            <person name="Xiong Z."/>
            <person name="Baker M.L."/>
            <person name="Zhao W."/>
            <person name="Tachedjian M."/>
            <person name="Zhu Y."/>
            <person name="Zhou P."/>
            <person name="Jiang X."/>
            <person name="Ng J."/>
            <person name="Yang L."/>
            <person name="Wu L."/>
            <person name="Xiao J."/>
            <person name="Feng Y."/>
            <person name="Chen Y."/>
            <person name="Sun X."/>
            <person name="Zhang Y."/>
            <person name="Marsh G.A."/>
            <person name="Crameri G."/>
            <person name="Broder C.C."/>
            <person name="Frey K.G."/>
            <person name="Wang L.F."/>
            <person name="Wang J."/>
        </authorList>
    </citation>
    <scope>NUCLEOTIDE SEQUENCE [LARGE SCALE GENOMIC DNA]</scope>
</reference>
<dbReference type="GO" id="GO:0009804">
    <property type="term" value="P:coumarin metabolic process"/>
    <property type="evidence" value="ECO:0007669"/>
    <property type="project" value="TreeGrafter"/>
</dbReference>
<name>L5M5L3_MYODS</name>
<dbReference type="InterPro" id="IPR036396">
    <property type="entry name" value="Cyt_P450_sf"/>
</dbReference>
<dbReference type="eggNOG" id="KOG0156">
    <property type="taxonomic scope" value="Eukaryota"/>
</dbReference>
<comment type="cofactor">
    <cofactor evidence="1">
        <name>heme</name>
        <dbReference type="ChEBI" id="CHEBI:30413"/>
    </cofactor>
</comment>
<evidence type="ECO:0000256" key="2">
    <source>
        <dbReference type="ARBA" id="ARBA00010617"/>
    </source>
</evidence>
<dbReference type="PRINTS" id="PR00463">
    <property type="entry name" value="EP450I"/>
</dbReference>
<dbReference type="Pfam" id="PF00067">
    <property type="entry name" value="p450"/>
    <property type="match status" value="1"/>
</dbReference>
<dbReference type="GO" id="GO:0008392">
    <property type="term" value="F:arachidonate epoxygenase activity"/>
    <property type="evidence" value="ECO:0007669"/>
    <property type="project" value="TreeGrafter"/>
</dbReference>
<keyword evidence="8" id="KW-1185">Reference proteome</keyword>
<gene>
    <name evidence="7" type="ORF">MDA_GLEAN10003325</name>
</gene>
<dbReference type="PANTHER" id="PTHR24300:SF180">
    <property type="entry name" value="CYTOCHROME P450 2A6"/>
    <property type="match status" value="1"/>
</dbReference>
<dbReference type="PANTHER" id="PTHR24300">
    <property type="entry name" value="CYTOCHROME P450 508A4-RELATED"/>
    <property type="match status" value="1"/>
</dbReference>
<evidence type="ECO:0000313" key="8">
    <source>
        <dbReference type="Proteomes" id="UP000010556"/>
    </source>
</evidence>
<keyword evidence="6" id="KW-0812">Transmembrane</keyword>
<feature type="transmembrane region" description="Helical" evidence="6">
    <location>
        <begin position="6"/>
        <end position="24"/>
    </location>
</feature>
<evidence type="ECO:0000313" key="7">
    <source>
        <dbReference type="EMBL" id="ELK33671.1"/>
    </source>
</evidence>
<evidence type="ECO:0000256" key="5">
    <source>
        <dbReference type="ARBA" id="ARBA00023004"/>
    </source>
</evidence>
<dbReference type="Proteomes" id="UP000010556">
    <property type="component" value="Unassembled WGS sequence"/>
</dbReference>
<dbReference type="GO" id="GO:0005737">
    <property type="term" value="C:cytoplasm"/>
    <property type="evidence" value="ECO:0007669"/>
    <property type="project" value="TreeGrafter"/>
</dbReference>
<dbReference type="InterPro" id="IPR050182">
    <property type="entry name" value="Cytochrome_P450_fam2"/>
</dbReference>
<protein>
    <submittedName>
        <fullName evidence="7">Cytochrome P450 2A6</fullName>
    </submittedName>
</protein>
<dbReference type="EMBL" id="KB103982">
    <property type="protein sequence ID" value="ELK33671.1"/>
    <property type="molecule type" value="Genomic_DNA"/>
</dbReference>
<dbReference type="GO" id="GO:0005506">
    <property type="term" value="F:iron ion binding"/>
    <property type="evidence" value="ECO:0007669"/>
    <property type="project" value="InterPro"/>
</dbReference>
<dbReference type="AlphaFoldDB" id="L5M5L3"/>
<keyword evidence="5" id="KW-0408">Iron</keyword>
<dbReference type="SUPFAM" id="SSF48264">
    <property type="entry name" value="Cytochrome P450"/>
    <property type="match status" value="1"/>
</dbReference>
<keyword evidence="3" id="KW-0349">Heme</keyword>
<keyword evidence="6" id="KW-0472">Membrane</keyword>
<dbReference type="GO" id="GO:0019373">
    <property type="term" value="P:epoxygenase P450 pathway"/>
    <property type="evidence" value="ECO:0007669"/>
    <property type="project" value="TreeGrafter"/>
</dbReference>
<dbReference type="GO" id="GO:0006805">
    <property type="term" value="P:xenobiotic metabolic process"/>
    <property type="evidence" value="ECO:0007669"/>
    <property type="project" value="TreeGrafter"/>
</dbReference>
<dbReference type="GO" id="GO:0020037">
    <property type="term" value="F:heme binding"/>
    <property type="evidence" value="ECO:0007669"/>
    <property type="project" value="InterPro"/>
</dbReference>
<evidence type="ECO:0000256" key="6">
    <source>
        <dbReference type="SAM" id="Phobius"/>
    </source>
</evidence>
<evidence type="ECO:0000256" key="1">
    <source>
        <dbReference type="ARBA" id="ARBA00001971"/>
    </source>
</evidence>
<accession>L5M5L3</accession>
<evidence type="ECO:0000256" key="4">
    <source>
        <dbReference type="ARBA" id="ARBA00022723"/>
    </source>
</evidence>
<dbReference type="InterPro" id="IPR001128">
    <property type="entry name" value="Cyt_P450"/>
</dbReference>
<evidence type="ECO:0000256" key="3">
    <source>
        <dbReference type="ARBA" id="ARBA00022617"/>
    </source>
</evidence>
<dbReference type="GO" id="GO:0016712">
    <property type="term" value="F:oxidoreductase activity, acting on paired donors, with incorporation or reduction of molecular oxygen, reduced flavin or flavoprotein as one donor, and incorporation of one atom of oxygen"/>
    <property type="evidence" value="ECO:0007669"/>
    <property type="project" value="TreeGrafter"/>
</dbReference>
<proteinExistence type="inferred from homology"/>
<keyword evidence="4" id="KW-0479">Metal-binding</keyword>
<organism evidence="7 8">
    <name type="scientific">Myotis davidii</name>
    <name type="common">David's myotis</name>
    <dbReference type="NCBI Taxonomy" id="225400"/>
    <lineage>
        <taxon>Eukaryota</taxon>
        <taxon>Metazoa</taxon>
        <taxon>Chordata</taxon>
        <taxon>Craniata</taxon>
        <taxon>Vertebrata</taxon>
        <taxon>Euteleostomi</taxon>
        <taxon>Mammalia</taxon>
        <taxon>Eutheria</taxon>
        <taxon>Laurasiatheria</taxon>
        <taxon>Chiroptera</taxon>
        <taxon>Yangochiroptera</taxon>
        <taxon>Vespertilionidae</taxon>
        <taxon>Myotis</taxon>
    </lineage>
</organism>
<comment type="similarity">
    <text evidence="2">Belongs to the cytochrome P450 family.</text>
</comment>
<keyword evidence="6" id="KW-1133">Transmembrane helix</keyword>
<dbReference type="InterPro" id="IPR002401">
    <property type="entry name" value="Cyt_P450_E_grp-I"/>
</dbReference>